<dbReference type="SUPFAM" id="SSF88659">
    <property type="entry name" value="Sigma3 and sigma4 domains of RNA polymerase sigma factors"/>
    <property type="match status" value="1"/>
</dbReference>
<evidence type="ECO:0000256" key="2">
    <source>
        <dbReference type="ARBA" id="ARBA00023015"/>
    </source>
</evidence>
<gene>
    <name evidence="8" type="ORF">ETD83_04045</name>
</gene>
<keyword evidence="3" id="KW-0731">Sigma factor</keyword>
<protein>
    <recommendedName>
        <fullName evidence="7">RNA polymerase sigma factor 70 region 4 type 2 domain-containing protein</fullName>
    </recommendedName>
</protein>
<comment type="caution">
    <text evidence="8">The sequence shown here is derived from an EMBL/GenBank/DDBJ whole genome shotgun (WGS) entry which is preliminary data.</text>
</comment>
<dbReference type="EMBL" id="VCKW01000012">
    <property type="protein sequence ID" value="TMR06633.1"/>
    <property type="molecule type" value="Genomic_DNA"/>
</dbReference>
<evidence type="ECO:0000256" key="5">
    <source>
        <dbReference type="ARBA" id="ARBA00023163"/>
    </source>
</evidence>
<dbReference type="PANTHER" id="PTHR43133">
    <property type="entry name" value="RNA POLYMERASE ECF-TYPE SIGMA FACTO"/>
    <property type="match status" value="1"/>
</dbReference>
<name>A0A5C4JIN2_9ACTN</name>
<dbReference type="Gene3D" id="1.10.10.10">
    <property type="entry name" value="Winged helix-like DNA-binding domain superfamily/Winged helix DNA-binding domain"/>
    <property type="match status" value="1"/>
</dbReference>
<feature type="region of interest" description="Disordered" evidence="6">
    <location>
        <begin position="178"/>
        <end position="208"/>
    </location>
</feature>
<evidence type="ECO:0000256" key="1">
    <source>
        <dbReference type="ARBA" id="ARBA00010641"/>
    </source>
</evidence>
<dbReference type="GO" id="GO:0003677">
    <property type="term" value="F:DNA binding"/>
    <property type="evidence" value="ECO:0007669"/>
    <property type="project" value="UniProtKB-KW"/>
</dbReference>
<dbReference type="InterPro" id="IPR039425">
    <property type="entry name" value="RNA_pol_sigma-70-like"/>
</dbReference>
<proteinExistence type="inferred from homology"/>
<dbReference type="GO" id="GO:0006352">
    <property type="term" value="P:DNA-templated transcription initiation"/>
    <property type="evidence" value="ECO:0007669"/>
    <property type="project" value="InterPro"/>
</dbReference>
<accession>A0A5C4JIN2</accession>
<evidence type="ECO:0000313" key="9">
    <source>
        <dbReference type="Proteomes" id="UP000309174"/>
    </source>
</evidence>
<dbReference type="InterPro" id="IPR036388">
    <property type="entry name" value="WH-like_DNA-bd_sf"/>
</dbReference>
<reference evidence="8 9" key="1">
    <citation type="submission" date="2019-05" db="EMBL/GenBank/DDBJ databases">
        <title>Draft genome sequence of Actinomadura sp. 14C53.</title>
        <authorList>
            <person name="Saricaoglu S."/>
            <person name="Isik K."/>
        </authorList>
    </citation>
    <scope>NUCLEOTIDE SEQUENCE [LARGE SCALE GENOMIC DNA]</scope>
    <source>
        <strain evidence="8 9">14C53</strain>
    </source>
</reference>
<sequence length="208" mass="22759">MRGDLENLYDAHAHRLYAHCWSLLGDQGAPEALKDTLNEAVRHPPPGDTVLWLHHLARTVCAERGAFSGHSRPVFAGADADPLLTAARNLPADHREALLLSAGEWLAIRDIAGVLRVSADAVRERLHEARTALERVVLDALMRRTTDPTEHMDVIEAFEKGRLPNLLARRAPGFAPAPLRGHVLGEDDERDEIGHTPSVPVPPAVPPD</sequence>
<keyword evidence="2" id="KW-0805">Transcription regulation</keyword>
<dbReference type="PANTHER" id="PTHR43133:SF52">
    <property type="entry name" value="ECF RNA POLYMERASE SIGMA FACTOR SIGL"/>
    <property type="match status" value="1"/>
</dbReference>
<dbReference type="InterPro" id="IPR013249">
    <property type="entry name" value="RNA_pol_sigma70_r4_t2"/>
</dbReference>
<dbReference type="RefSeq" id="WP_268920407.1">
    <property type="nucleotide sequence ID" value="NZ_VCKW01000012.1"/>
</dbReference>
<feature type="domain" description="RNA polymerase sigma factor 70 region 4 type 2" evidence="7">
    <location>
        <begin position="83"/>
        <end position="133"/>
    </location>
</feature>
<dbReference type="GO" id="GO:0016987">
    <property type="term" value="F:sigma factor activity"/>
    <property type="evidence" value="ECO:0007669"/>
    <property type="project" value="UniProtKB-KW"/>
</dbReference>
<keyword evidence="9" id="KW-1185">Reference proteome</keyword>
<keyword evidence="4" id="KW-0238">DNA-binding</keyword>
<feature type="compositionally biased region" description="Pro residues" evidence="6">
    <location>
        <begin position="199"/>
        <end position="208"/>
    </location>
</feature>
<keyword evidence="5" id="KW-0804">Transcription</keyword>
<organism evidence="8 9">
    <name type="scientific">Actinomadura soli</name>
    <dbReference type="NCBI Taxonomy" id="2508997"/>
    <lineage>
        <taxon>Bacteria</taxon>
        <taxon>Bacillati</taxon>
        <taxon>Actinomycetota</taxon>
        <taxon>Actinomycetes</taxon>
        <taxon>Streptosporangiales</taxon>
        <taxon>Thermomonosporaceae</taxon>
        <taxon>Actinomadura</taxon>
    </lineage>
</organism>
<evidence type="ECO:0000259" key="7">
    <source>
        <dbReference type="Pfam" id="PF08281"/>
    </source>
</evidence>
<dbReference type="Pfam" id="PF08281">
    <property type="entry name" value="Sigma70_r4_2"/>
    <property type="match status" value="1"/>
</dbReference>
<dbReference type="AlphaFoldDB" id="A0A5C4JIN2"/>
<evidence type="ECO:0000313" key="8">
    <source>
        <dbReference type="EMBL" id="TMR06633.1"/>
    </source>
</evidence>
<evidence type="ECO:0000256" key="4">
    <source>
        <dbReference type="ARBA" id="ARBA00023125"/>
    </source>
</evidence>
<evidence type="ECO:0000256" key="3">
    <source>
        <dbReference type="ARBA" id="ARBA00023082"/>
    </source>
</evidence>
<feature type="non-terminal residue" evidence="8">
    <location>
        <position position="208"/>
    </location>
</feature>
<comment type="similarity">
    <text evidence="1">Belongs to the sigma-70 factor family. ECF subfamily.</text>
</comment>
<dbReference type="InterPro" id="IPR013324">
    <property type="entry name" value="RNA_pol_sigma_r3/r4-like"/>
</dbReference>
<evidence type="ECO:0000256" key="6">
    <source>
        <dbReference type="SAM" id="MobiDB-lite"/>
    </source>
</evidence>
<dbReference type="Proteomes" id="UP000309174">
    <property type="component" value="Unassembled WGS sequence"/>
</dbReference>